<dbReference type="AlphaFoldDB" id="A0A9Q0VJ04"/>
<sequence length="224" mass="25246">MACLLFQRLMECAKAIEGGNLDVAASLLESIRSLASEKGRKSTRKVVKYCAEALVRRAYGIRPLRSLTYLLEPMEHSCHPFFEFAQITTEDAIEDIALNPGDKRLHIIDLSIMSGISRWTDFIDGLQGRHGGLQSVLITSVTPKRSSQEWDRKVRGVDLEWKQLIYNSPADIVKCFSKLRRKRKDEMVVVNWTCILRKLLAQDGAIEQVLSKSKGFGSGHHGNC</sequence>
<dbReference type="Proteomes" id="UP001151529">
    <property type="component" value="Chromosome 16"/>
</dbReference>
<comment type="similarity">
    <text evidence="5">Belongs to the GRAS family.</text>
</comment>
<reference evidence="6" key="1">
    <citation type="submission" date="2022-11" db="EMBL/GenBank/DDBJ databases">
        <authorList>
            <person name="Hyden B.L."/>
            <person name="Feng K."/>
            <person name="Yates T."/>
            <person name="Jawdy S."/>
            <person name="Smart L.B."/>
            <person name="Muchero W."/>
        </authorList>
    </citation>
    <scope>NUCLEOTIDE SEQUENCE</scope>
    <source>
        <tissue evidence="6">Shoot tip</tissue>
    </source>
</reference>
<comment type="subcellular location">
    <subcellularLocation>
        <location evidence="1">Nucleus</location>
    </subcellularLocation>
</comment>
<feature type="short sequence motif" description="LXXLL motif" evidence="5">
    <location>
        <begin position="196"/>
        <end position="200"/>
    </location>
</feature>
<keyword evidence="4" id="KW-0539">Nucleus</keyword>
<evidence type="ECO:0000313" key="7">
    <source>
        <dbReference type="Proteomes" id="UP001151529"/>
    </source>
</evidence>
<name>A0A9Q0VJ04_SALVM</name>
<accession>A0A9Q0VJ04</accession>
<gene>
    <name evidence="6" type="ORF">OIU85_000216</name>
</gene>
<feature type="short sequence motif" description="VHIID" evidence="5">
    <location>
        <begin position="105"/>
        <end position="109"/>
    </location>
</feature>
<evidence type="ECO:0000256" key="4">
    <source>
        <dbReference type="ARBA" id="ARBA00023242"/>
    </source>
</evidence>
<evidence type="ECO:0000256" key="2">
    <source>
        <dbReference type="ARBA" id="ARBA00023015"/>
    </source>
</evidence>
<dbReference type="PROSITE" id="PS50985">
    <property type="entry name" value="GRAS"/>
    <property type="match status" value="1"/>
</dbReference>
<dbReference type="Pfam" id="PF03514">
    <property type="entry name" value="GRAS"/>
    <property type="match status" value="1"/>
</dbReference>
<evidence type="ECO:0000313" key="6">
    <source>
        <dbReference type="EMBL" id="KAJ6749554.1"/>
    </source>
</evidence>
<evidence type="ECO:0000256" key="5">
    <source>
        <dbReference type="PROSITE-ProRule" id="PRU01191"/>
    </source>
</evidence>
<evidence type="ECO:0000256" key="3">
    <source>
        <dbReference type="ARBA" id="ARBA00023163"/>
    </source>
</evidence>
<proteinExistence type="inferred from homology"/>
<dbReference type="OrthoDB" id="1000586at2759"/>
<dbReference type="InterPro" id="IPR005202">
    <property type="entry name" value="TF_GRAS"/>
</dbReference>
<dbReference type="PANTHER" id="PTHR31636">
    <property type="entry name" value="OSJNBA0084A10.13 PROTEIN-RELATED"/>
    <property type="match status" value="1"/>
</dbReference>
<keyword evidence="3" id="KW-0804">Transcription</keyword>
<dbReference type="EMBL" id="JAPFFL010000001">
    <property type="protein sequence ID" value="KAJ6749554.1"/>
    <property type="molecule type" value="Genomic_DNA"/>
</dbReference>
<comment type="caution">
    <text evidence="5">Lacks conserved residue(s) required for the propagation of feature annotation.</text>
</comment>
<reference evidence="6" key="2">
    <citation type="journal article" date="2023" name="Int. J. Mol. Sci.">
        <title>De Novo Assembly and Annotation of 11 Diverse Shrub Willow (Salix) Genomes Reveals Novel Gene Organization in Sex-Linked Regions.</title>
        <authorList>
            <person name="Hyden B."/>
            <person name="Feng K."/>
            <person name="Yates T.B."/>
            <person name="Jawdy S."/>
            <person name="Cereghino C."/>
            <person name="Smart L.B."/>
            <person name="Muchero W."/>
        </authorList>
    </citation>
    <scope>NUCLEOTIDE SEQUENCE [LARGE SCALE GENOMIC DNA]</scope>
    <source>
        <tissue evidence="6">Shoot tip</tissue>
    </source>
</reference>
<keyword evidence="2" id="KW-0805">Transcription regulation</keyword>
<organism evidence="6 7">
    <name type="scientific">Salix viminalis</name>
    <name type="common">Common osier</name>
    <name type="synonym">Basket willow</name>
    <dbReference type="NCBI Taxonomy" id="40686"/>
    <lineage>
        <taxon>Eukaryota</taxon>
        <taxon>Viridiplantae</taxon>
        <taxon>Streptophyta</taxon>
        <taxon>Embryophyta</taxon>
        <taxon>Tracheophyta</taxon>
        <taxon>Spermatophyta</taxon>
        <taxon>Magnoliopsida</taxon>
        <taxon>eudicotyledons</taxon>
        <taxon>Gunneridae</taxon>
        <taxon>Pentapetalae</taxon>
        <taxon>rosids</taxon>
        <taxon>fabids</taxon>
        <taxon>Malpighiales</taxon>
        <taxon>Salicaceae</taxon>
        <taxon>Saliceae</taxon>
        <taxon>Salix</taxon>
    </lineage>
</organism>
<dbReference type="GO" id="GO:0005634">
    <property type="term" value="C:nucleus"/>
    <property type="evidence" value="ECO:0007669"/>
    <property type="project" value="UniProtKB-SubCell"/>
</dbReference>
<protein>
    <submittedName>
        <fullName evidence="6">Uncharacterized protein</fullName>
    </submittedName>
</protein>
<evidence type="ECO:0000256" key="1">
    <source>
        <dbReference type="ARBA" id="ARBA00004123"/>
    </source>
</evidence>
<comment type="caution">
    <text evidence="6">The sequence shown here is derived from an EMBL/GenBank/DDBJ whole genome shotgun (WGS) entry which is preliminary data.</text>
</comment>
<keyword evidence="7" id="KW-1185">Reference proteome</keyword>